<keyword evidence="7 8" id="KW-0472">Membrane</keyword>
<feature type="topological domain" description="Cytoplasmic" evidence="8">
    <location>
        <begin position="38"/>
        <end position="305"/>
    </location>
</feature>
<dbReference type="OrthoDB" id="5599157at2759"/>
<dbReference type="Proteomes" id="UP000076532">
    <property type="component" value="Unassembled WGS sequence"/>
</dbReference>
<dbReference type="PROSITE" id="PS51847">
    <property type="entry name" value="SMP"/>
    <property type="match status" value="1"/>
</dbReference>
<dbReference type="PANTHER" id="PTHR13466:SF0">
    <property type="entry name" value="SMP-LTD DOMAIN-CONTAINING PROTEIN"/>
    <property type="match status" value="1"/>
</dbReference>
<keyword evidence="3 8" id="KW-0256">Endoplasmic reticulum</keyword>
<evidence type="ECO:0000256" key="9">
    <source>
        <dbReference type="SAM" id="Phobius"/>
    </source>
</evidence>
<reference evidence="11 12" key="1">
    <citation type="journal article" date="2016" name="Mol. Biol. Evol.">
        <title>Comparative Genomics of Early-Diverging Mushroom-Forming Fungi Provides Insights into the Origins of Lignocellulose Decay Capabilities.</title>
        <authorList>
            <person name="Nagy L.G."/>
            <person name="Riley R."/>
            <person name="Tritt A."/>
            <person name="Adam C."/>
            <person name="Daum C."/>
            <person name="Floudas D."/>
            <person name="Sun H."/>
            <person name="Yadav J.S."/>
            <person name="Pangilinan J."/>
            <person name="Larsson K.H."/>
            <person name="Matsuura K."/>
            <person name="Barry K."/>
            <person name="Labutti K."/>
            <person name="Kuo R."/>
            <person name="Ohm R.A."/>
            <person name="Bhattacharya S.S."/>
            <person name="Shirouzu T."/>
            <person name="Yoshinaga Y."/>
            <person name="Martin F.M."/>
            <person name="Grigoriev I.V."/>
            <person name="Hibbett D.S."/>
        </authorList>
    </citation>
    <scope>NUCLEOTIDE SEQUENCE [LARGE SCALE GENOMIC DNA]</scope>
    <source>
        <strain evidence="11 12">CBS 109695</strain>
    </source>
</reference>
<keyword evidence="6" id="KW-0446">Lipid-binding</keyword>
<dbReference type="GO" id="GO:1990456">
    <property type="term" value="P:mitochondrion-endoplasmic reticulum membrane tethering"/>
    <property type="evidence" value="ECO:0007669"/>
    <property type="project" value="TreeGrafter"/>
</dbReference>
<dbReference type="GO" id="GO:0005789">
    <property type="term" value="C:endoplasmic reticulum membrane"/>
    <property type="evidence" value="ECO:0007669"/>
    <property type="project" value="UniProtKB-SubCell"/>
</dbReference>
<comment type="subcellular location">
    <subcellularLocation>
        <location evidence="8">Endoplasmic reticulum membrane</location>
        <topology evidence="8">Single-pass type I membrane protein</topology>
    </subcellularLocation>
    <text evidence="8">The ERMES/MDM complex localizes to a few discrete foci (around 10 per single cell), that represent mitochondria-endoplasmic reticulum junctions. These foci are often found next to mtDNA nucleoids.</text>
</comment>
<comment type="similarity">
    <text evidence="8">Belongs to the MMM1 family.</text>
</comment>
<dbReference type="InterPro" id="IPR019411">
    <property type="entry name" value="MMM1_dom"/>
</dbReference>
<evidence type="ECO:0000256" key="7">
    <source>
        <dbReference type="ARBA" id="ARBA00023136"/>
    </source>
</evidence>
<evidence type="ECO:0000256" key="1">
    <source>
        <dbReference type="ARBA" id="ARBA00022448"/>
    </source>
</evidence>
<keyword evidence="4 8" id="KW-1133">Transmembrane helix</keyword>
<sequence length="305" mass="33672">MGSNYLFSIQPTFTQGLVLGQLSIFFLLALILKYLFIDTSLPHATASKAAYHPGIDTEANRSLHQQRAQAEQRDGQKGAESAEWFNMLLQQIAEVYRSKLRDDLFGPEGDEIARRKVEAYANRMRPAGFLDHIKVHSVDLGVSAPRLSNARLSSENAHPESPMSAEFDVKYTDTISVALSTSYLFNYPMASFARLPVSLTISLSLFESSILLTPPSPTSPAVLTLTIPQDFTLDLKTTSLMGSRAKLADVPKLHELIQHQVRRVLASKAVWKVVLPGLGSVAAVKEEIREEMQGKHEHADAQIAS</sequence>
<dbReference type="GO" id="GO:0045040">
    <property type="term" value="P:protein insertion into mitochondrial outer membrane"/>
    <property type="evidence" value="ECO:0007669"/>
    <property type="project" value="UniProtKB-UniRule"/>
</dbReference>
<evidence type="ECO:0000256" key="3">
    <source>
        <dbReference type="ARBA" id="ARBA00022824"/>
    </source>
</evidence>
<dbReference type="Pfam" id="PF10296">
    <property type="entry name" value="MMM1"/>
    <property type="match status" value="2"/>
</dbReference>
<dbReference type="InterPro" id="IPR027537">
    <property type="entry name" value="Mmm1"/>
</dbReference>
<dbReference type="HAMAP" id="MF_03103">
    <property type="entry name" value="Mmm1"/>
    <property type="match status" value="1"/>
</dbReference>
<evidence type="ECO:0000256" key="2">
    <source>
        <dbReference type="ARBA" id="ARBA00022692"/>
    </source>
</evidence>
<feature type="transmembrane region" description="Helical" evidence="9">
    <location>
        <begin position="12"/>
        <end position="32"/>
    </location>
</feature>
<feature type="domain" description="SMP-LTD" evidence="10">
    <location>
        <begin position="78"/>
        <end position="284"/>
    </location>
</feature>
<keyword evidence="12" id="KW-1185">Reference proteome</keyword>
<evidence type="ECO:0000256" key="5">
    <source>
        <dbReference type="ARBA" id="ARBA00023055"/>
    </source>
</evidence>
<dbReference type="EMBL" id="KV417653">
    <property type="protein sequence ID" value="KZP12020.1"/>
    <property type="molecule type" value="Genomic_DNA"/>
</dbReference>
<dbReference type="GO" id="GO:0015914">
    <property type="term" value="P:phospholipid transport"/>
    <property type="evidence" value="ECO:0007669"/>
    <property type="project" value="TreeGrafter"/>
</dbReference>
<dbReference type="STRING" id="436010.A0A166AW66"/>
<evidence type="ECO:0000259" key="10">
    <source>
        <dbReference type="PROSITE" id="PS51847"/>
    </source>
</evidence>
<evidence type="ECO:0000256" key="6">
    <source>
        <dbReference type="ARBA" id="ARBA00023121"/>
    </source>
</evidence>
<evidence type="ECO:0000313" key="12">
    <source>
        <dbReference type="Proteomes" id="UP000076532"/>
    </source>
</evidence>
<organism evidence="11 12">
    <name type="scientific">Athelia psychrophila</name>
    <dbReference type="NCBI Taxonomy" id="1759441"/>
    <lineage>
        <taxon>Eukaryota</taxon>
        <taxon>Fungi</taxon>
        <taxon>Dikarya</taxon>
        <taxon>Basidiomycota</taxon>
        <taxon>Agaricomycotina</taxon>
        <taxon>Agaricomycetes</taxon>
        <taxon>Agaricomycetidae</taxon>
        <taxon>Atheliales</taxon>
        <taxon>Atheliaceae</taxon>
        <taxon>Athelia</taxon>
    </lineage>
</organism>
<dbReference type="GO" id="GO:0032865">
    <property type="term" value="C:ERMES complex"/>
    <property type="evidence" value="ECO:0007669"/>
    <property type="project" value="UniProtKB-UniRule"/>
</dbReference>
<proteinExistence type="inferred from homology"/>
<feature type="topological domain" description="Lumenal" evidence="8">
    <location>
        <begin position="1"/>
        <end position="16"/>
    </location>
</feature>
<comment type="subunit">
    <text evidence="8">Homodimer. Component of the ER-mitochondria encounter structure (ERMES) or MDM complex, composed of MMM1, MDM10, MDM12 and MDM34. A MMM1 homodimer associates with one molecule of MDM12 on each side in a pairwise head-to-tail manner, and the SMP-LTD domains of MMM1 and MDM12 generate a continuous hydrophobic tunnel for phospholipid trafficking.</text>
</comment>
<accession>A0A166AW66</accession>
<protein>
    <recommendedName>
        <fullName evidence="8">Maintenance of mitochondrial morphology protein 1</fullName>
    </recommendedName>
</protein>
<keyword evidence="2 8" id="KW-0812">Transmembrane</keyword>
<gene>
    <name evidence="8" type="primary">MMM1</name>
    <name evidence="11" type="ORF">FIBSPDRAFT_836725</name>
</gene>
<keyword evidence="5" id="KW-0445">Lipid transport</keyword>
<name>A0A166AW66_9AGAM</name>
<evidence type="ECO:0000256" key="4">
    <source>
        <dbReference type="ARBA" id="ARBA00022989"/>
    </source>
</evidence>
<comment type="function">
    <text evidence="8">Component of the ERMES/MDM complex, which serves as a molecular tether to connect the endoplasmic reticulum (ER) and mitochondria. Components of this complex are involved in the control of mitochondrial shape and protein biogenesis, and function in nonvesicular lipid trafficking between the ER and mitochondria. The MDM12-MMM1 subcomplex functions in the major beta-barrel assembly pathway that is responsible for biogenesis of all outer membrane beta-barrel proteins, and acts in a late step after the SAM complex. The MDM10-MDM12-MMM1 subcomplex further acts in the TOM40-specific pathway after the action of the MDM12-MMM1 complex. Essential for establishing and maintaining the structure of mitochondria and maintenance of mtDNA nucleoids.</text>
</comment>
<dbReference type="AlphaFoldDB" id="A0A166AW66"/>
<evidence type="ECO:0000313" key="11">
    <source>
        <dbReference type="EMBL" id="KZP12020.1"/>
    </source>
</evidence>
<dbReference type="PANTHER" id="PTHR13466">
    <property type="entry name" value="TEX2 PROTEIN-RELATED"/>
    <property type="match status" value="1"/>
</dbReference>
<keyword evidence="1" id="KW-0813">Transport</keyword>
<dbReference type="GO" id="GO:0008289">
    <property type="term" value="F:lipid binding"/>
    <property type="evidence" value="ECO:0007669"/>
    <property type="project" value="UniProtKB-KW"/>
</dbReference>
<dbReference type="CDD" id="cd21671">
    <property type="entry name" value="SMP_Mmm1"/>
    <property type="match status" value="1"/>
</dbReference>
<evidence type="ECO:0000256" key="8">
    <source>
        <dbReference type="HAMAP-Rule" id="MF_03103"/>
    </source>
</evidence>
<dbReference type="InterPro" id="IPR031468">
    <property type="entry name" value="SMP_LBD"/>
</dbReference>